<comment type="caution">
    <text evidence="2">The sequence shown here is derived from an EMBL/GenBank/DDBJ whole genome shotgun (WGS) entry which is preliminary data.</text>
</comment>
<feature type="compositionally biased region" description="Polar residues" evidence="1">
    <location>
        <begin position="46"/>
        <end position="61"/>
    </location>
</feature>
<evidence type="ECO:0000313" key="3">
    <source>
        <dbReference type="Proteomes" id="UP000828390"/>
    </source>
</evidence>
<dbReference type="EMBL" id="JAIWYP010000001">
    <property type="protein sequence ID" value="KAH3883695.1"/>
    <property type="molecule type" value="Genomic_DNA"/>
</dbReference>
<evidence type="ECO:0000256" key="1">
    <source>
        <dbReference type="SAM" id="MobiDB-lite"/>
    </source>
</evidence>
<dbReference type="AlphaFoldDB" id="A0A9D4RYG1"/>
<gene>
    <name evidence="2" type="ORF">DPMN_007659</name>
</gene>
<protein>
    <submittedName>
        <fullName evidence="2">Uncharacterized protein</fullName>
    </submittedName>
</protein>
<reference evidence="2" key="1">
    <citation type="journal article" date="2019" name="bioRxiv">
        <title>The Genome of the Zebra Mussel, Dreissena polymorpha: A Resource for Invasive Species Research.</title>
        <authorList>
            <person name="McCartney M.A."/>
            <person name="Auch B."/>
            <person name="Kono T."/>
            <person name="Mallez S."/>
            <person name="Zhang Y."/>
            <person name="Obille A."/>
            <person name="Becker A."/>
            <person name="Abrahante J.E."/>
            <person name="Garbe J."/>
            <person name="Badalamenti J.P."/>
            <person name="Herman A."/>
            <person name="Mangelson H."/>
            <person name="Liachko I."/>
            <person name="Sullivan S."/>
            <person name="Sone E.D."/>
            <person name="Koren S."/>
            <person name="Silverstein K.A.T."/>
            <person name="Beckman K.B."/>
            <person name="Gohl D.M."/>
        </authorList>
    </citation>
    <scope>NUCLEOTIDE SEQUENCE</scope>
    <source>
        <strain evidence="2">Duluth1</strain>
        <tissue evidence="2">Whole animal</tissue>
    </source>
</reference>
<proteinExistence type="predicted"/>
<sequence length="135" mass="14979">MTTAVPDRPLSPGSRSEKKSVDFFFSVDGLPKVIIPVTTPDPQGPVRTNTEATPNKHSGNTDCPGRGTFYYGPTRHRHGVPRVNTESTRTIPGFYDNDADKHGSDTEQSRLPRRDNHLCKIKLISDDSIILQSDF</sequence>
<accession>A0A9D4RYG1</accession>
<keyword evidence="3" id="KW-1185">Reference proteome</keyword>
<feature type="region of interest" description="Disordered" evidence="1">
    <location>
        <begin position="35"/>
        <end position="112"/>
    </location>
</feature>
<feature type="region of interest" description="Disordered" evidence="1">
    <location>
        <begin position="1"/>
        <end position="20"/>
    </location>
</feature>
<dbReference type="Proteomes" id="UP000828390">
    <property type="component" value="Unassembled WGS sequence"/>
</dbReference>
<name>A0A9D4RYG1_DREPO</name>
<evidence type="ECO:0000313" key="2">
    <source>
        <dbReference type="EMBL" id="KAH3883695.1"/>
    </source>
</evidence>
<reference evidence="2" key="2">
    <citation type="submission" date="2020-11" db="EMBL/GenBank/DDBJ databases">
        <authorList>
            <person name="McCartney M.A."/>
            <person name="Auch B."/>
            <person name="Kono T."/>
            <person name="Mallez S."/>
            <person name="Becker A."/>
            <person name="Gohl D.M."/>
            <person name="Silverstein K.A.T."/>
            <person name="Koren S."/>
            <person name="Bechman K.B."/>
            <person name="Herman A."/>
            <person name="Abrahante J.E."/>
            <person name="Garbe J."/>
        </authorList>
    </citation>
    <scope>NUCLEOTIDE SEQUENCE</scope>
    <source>
        <strain evidence="2">Duluth1</strain>
        <tissue evidence="2">Whole animal</tissue>
    </source>
</reference>
<feature type="compositionally biased region" description="Basic and acidic residues" evidence="1">
    <location>
        <begin position="98"/>
        <end position="112"/>
    </location>
</feature>
<organism evidence="2 3">
    <name type="scientific">Dreissena polymorpha</name>
    <name type="common">Zebra mussel</name>
    <name type="synonym">Mytilus polymorpha</name>
    <dbReference type="NCBI Taxonomy" id="45954"/>
    <lineage>
        <taxon>Eukaryota</taxon>
        <taxon>Metazoa</taxon>
        <taxon>Spiralia</taxon>
        <taxon>Lophotrochozoa</taxon>
        <taxon>Mollusca</taxon>
        <taxon>Bivalvia</taxon>
        <taxon>Autobranchia</taxon>
        <taxon>Heteroconchia</taxon>
        <taxon>Euheterodonta</taxon>
        <taxon>Imparidentia</taxon>
        <taxon>Neoheterodontei</taxon>
        <taxon>Myida</taxon>
        <taxon>Dreissenoidea</taxon>
        <taxon>Dreissenidae</taxon>
        <taxon>Dreissena</taxon>
    </lineage>
</organism>